<evidence type="ECO:0000259" key="1">
    <source>
        <dbReference type="PROSITE" id="PS50097"/>
    </source>
</evidence>
<dbReference type="AlphaFoldDB" id="A0A7S2L2S8"/>
<sequence>MNRDTATDAVLEFGAEGGDETLNVHSAILRVASPVIDAMFEAGMKESRCKTIKVSADLASRAQFEEFYAILLPLGSKGLRITKDNVAHLFRISDFYQIEGVRSECVAFLCTLDPTVAWITFAHKHGLKEIYSSMVAKLDTVTKDDLAQAKEFPEVLVDIAEHFASKSGGEKGKGTESKRQTPSRAKAIEARVKIAVKRTLGEYCVRKVNRRIDFGTLSELSDSIDRMPALY</sequence>
<organism evidence="2">
    <name type="scientific">Zooxanthella nutricula</name>
    <dbReference type="NCBI Taxonomy" id="1333877"/>
    <lineage>
        <taxon>Eukaryota</taxon>
        <taxon>Sar</taxon>
        <taxon>Alveolata</taxon>
        <taxon>Dinophyceae</taxon>
        <taxon>Peridiniales</taxon>
        <taxon>Peridiniales incertae sedis</taxon>
        <taxon>Zooxanthella</taxon>
    </lineage>
</organism>
<dbReference type="Gene3D" id="3.30.710.10">
    <property type="entry name" value="Potassium Channel Kv1.1, Chain A"/>
    <property type="match status" value="1"/>
</dbReference>
<name>A0A7S2L2S8_9DINO</name>
<dbReference type="SMART" id="SM00225">
    <property type="entry name" value="BTB"/>
    <property type="match status" value="1"/>
</dbReference>
<protein>
    <recommendedName>
        <fullName evidence="1">BTB domain-containing protein</fullName>
    </recommendedName>
</protein>
<reference evidence="2" key="1">
    <citation type="submission" date="2021-01" db="EMBL/GenBank/DDBJ databases">
        <authorList>
            <person name="Corre E."/>
            <person name="Pelletier E."/>
            <person name="Niang G."/>
            <person name="Scheremetjew M."/>
            <person name="Finn R."/>
            <person name="Kale V."/>
            <person name="Holt S."/>
            <person name="Cochrane G."/>
            <person name="Meng A."/>
            <person name="Brown T."/>
            <person name="Cohen L."/>
        </authorList>
    </citation>
    <scope>NUCLEOTIDE SEQUENCE</scope>
    <source>
        <strain evidence="2">RCC3387</strain>
    </source>
</reference>
<dbReference type="InterPro" id="IPR000210">
    <property type="entry name" value="BTB/POZ_dom"/>
</dbReference>
<dbReference type="SUPFAM" id="SSF54695">
    <property type="entry name" value="POZ domain"/>
    <property type="match status" value="1"/>
</dbReference>
<dbReference type="CDD" id="cd18186">
    <property type="entry name" value="BTB_POZ_ZBTB_KLHL-like"/>
    <property type="match status" value="1"/>
</dbReference>
<dbReference type="PANTHER" id="PTHR24413">
    <property type="entry name" value="SPECKLE-TYPE POZ PROTEIN"/>
    <property type="match status" value="1"/>
</dbReference>
<dbReference type="Pfam" id="PF00651">
    <property type="entry name" value="BTB"/>
    <property type="match status" value="1"/>
</dbReference>
<accession>A0A7S2L2S8</accession>
<proteinExistence type="predicted"/>
<evidence type="ECO:0000313" key="2">
    <source>
        <dbReference type="EMBL" id="CAD9594205.1"/>
    </source>
</evidence>
<gene>
    <name evidence="2" type="ORF">BRAN1462_LOCUS35582</name>
</gene>
<dbReference type="EMBL" id="HBGW01056032">
    <property type="protein sequence ID" value="CAD9594205.1"/>
    <property type="molecule type" value="Transcribed_RNA"/>
</dbReference>
<dbReference type="PROSITE" id="PS50097">
    <property type="entry name" value="BTB"/>
    <property type="match status" value="1"/>
</dbReference>
<dbReference type="InterPro" id="IPR011333">
    <property type="entry name" value="SKP1/BTB/POZ_sf"/>
</dbReference>
<feature type="domain" description="BTB" evidence="1">
    <location>
        <begin position="7"/>
        <end position="83"/>
    </location>
</feature>